<proteinExistence type="predicted"/>
<evidence type="ECO:0000313" key="1">
    <source>
        <dbReference type="EMBL" id="DAD72415.1"/>
    </source>
</evidence>
<accession>A0A8S5LRE2</accession>
<organism evidence="1">
    <name type="scientific">Myoviridae sp. ctfJc17</name>
    <dbReference type="NCBI Taxonomy" id="2827612"/>
    <lineage>
        <taxon>Viruses</taxon>
        <taxon>Duplodnaviria</taxon>
        <taxon>Heunggongvirae</taxon>
        <taxon>Uroviricota</taxon>
        <taxon>Caudoviricetes</taxon>
    </lineage>
</organism>
<sequence>MVMGIRYRYIDGYKVGYRRGWYRYHFRNLEAPYSPVVIICILSYIKAIR</sequence>
<protein>
    <submittedName>
        <fullName evidence="1">Uncharacterized protein</fullName>
    </submittedName>
</protein>
<name>A0A8S5LRE2_9CAUD</name>
<dbReference type="EMBL" id="BK015898">
    <property type="protein sequence ID" value="DAD72415.1"/>
    <property type="molecule type" value="Genomic_DNA"/>
</dbReference>
<reference evidence="1" key="1">
    <citation type="journal article" date="2021" name="Proc. Natl. Acad. Sci. U.S.A.">
        <title>A Catalog of Tens of Thousands of Viruses from Human Metagenomes Reveals Hidden Associations with Chronic Diseases.</title>
        <authorList>
            <person name="Tisza M.J."/>
            <person name="Buck C.B."/>
        </authorList>
    </citation>
    <scope>NUCLEOTIDE SEQUENCE</scope>
    <source>
        <strain evidence="1">CtfJc17</strain>
    </source>
</reference>